<comment type="function">
    <text evidence="1 7">RNaseP catalyzes the removal of the 5'-leader sequence from pre-tRNA to produce the mature 5'-terminus. It can also cleave other RNA substrates such as 4.5S RNA. The protein component plays an auxiliary but essential role in vivo by binding to the 5'-leader sequence and broadening the substrate specificity of the ribozyme.</text>
</comment>
<evidence type="ECO:0000256" key="7">
    <source>
        <dbReference type="HAMAP-Rule" id="MF_00227"/>
    </source>
</evidence>
<gene>
    <name evidence="7" type="primary">rnpA</name>
    <name evidence="9" type="ORF">SAMN04488120_101186</name>
</gene>
<accession>A0A1I2H7C2</accession>
<dbReference type="NCBIfam" id="TIGR00188">
    <property type="entry name" value="rnpA"/>
    <property type="match status" value="1"/>
</dbReference>
<dbReference type="GO" id="GO:0030677">
    <property type="term" value="C:ribonuclease P complex"/>
    <property type="evidence" value="ECO:0007669"/>
    <property type="project" value="TreeGrafter"/>
</dbReference>
<evidence type="ECO:0000256" key="6">
    <source>
        <dbReference type="ARBA" id="ARBA00022884"/>
    </source>
</evidence>
<evidence type="ECO:0000256" key="5">
    <source>
        <dbReference type="ARBA" id="ARBA00022801"/>
    </source>
</evidence>
<reference evidence="9 10" key="1">
    <citation type="submission" date="2016-10" db="EMBL/GenBank/DDBJ databases">
        <authorList>
            <person name="de Groot N.N."/>
        </authorList>
    </citation>
    <scope>NUCLEOTIDE SEQUENCE [LARGE SCALE GENOMIC DNA]</scope>
    <source>
        <strain evidence="9 10">DSM 23609</strain>
    </source>
</reference>
<dbReference type="InterPro" id="IPR014721">
    <property type="entry name" value="Ribsml_uS5_D2-typ_fold_subgr"/>
</dbReference>
<dbReference type="RefSeq" id="WP_091530214.1">
    <property type="nucleotide sequence ID" value="NZ_FOOC01000001.1"/>
</dbReference>
<keyword evidence="6 7" id="KW-0694">RNA-binding</keyword>
<name>A0A1I2H7C2_9GAMM</name>
<proteinExistence type="inferred from homology"/>
<comment type="similarity">
    <text evidence="7">Belongs to the RnpA family.</text>
</comment>
<dbReference type="GO" id="GO:0001682">
    <property type="term" value="P:tRNA 5'-leader removal"/>
    <property type="evidence" value="ECO:0007669"/>
    <property type="project" value="UniProtKB-UniRule"/>
</dbReference>
<keyword evidence="2 7" id="KW-0819">tRNA processing</keyword>
<dbReference type="Pfam" id="PF00825">
    <property type="entry name" value="Ribonuclease_P"/>
    <property type="match status" value="1"/>
</dbReference>
<comment type="subunit">
    <text evidence="7">Consists of a catalytic RNA component (M1 or rnpB) and a protein subunit.</text>
</comment>
<dbReference type="InterPro" id="IPR020539">
    <property type="entry name" value="RNase_P_CS"/>
</dbReference>
<evidence type="ECO:0000256" key="1">
    <source>
        <dbReference type="ARBA" id="ARBA00002663"/>
    </source>
</evidence>
<dbReference type="InterPro" id="IPR020568">
    <property type="entry name" value="Ribosomal_Su5_D2-typ_SF"/>
</dbReference>
<dbReference type="AlphaFoldDB" id="A0A1I2H7C2"/>
<dbReference type="PANTHER" id="PTHR33992">
    <property type="entry name" value="RIBONUCLEASE P PROTEIN COMPONENT"/>
    <property type="match status" value="1"/>
</dbReference>
<dbReference type="Gene3D" id="3.30.230.10">
    <property type="match status" value="1"/>
</dbReference>
<dbReference type="GO" id="GO:0042781">
    <property type="term" value="F:3'-tRNA processing endoribonuclease activity"/>
    <property type="evidence" value="ECO:0007669"/>
    <property type="project" value="TreeGrafter"/>
</dbReference>
<dbReference type="InterPro" id="IPR000100">
    <property type="entry name" value="RNase_P"/>
</dbReference>
<evidence type="ECO:0000256" key="4">
    <source>
        <dbReference type="ARBA" id="ARBA00022759"/>
    </source>
</evidence>
<sequence length="120" mass="13230">MARFTRRARLSKPGDFDTAFERGRRIQERHLTAIVVANALGHPRLGLAIARKSVALATQRNRIKRVIRESFRMHQHELGALDIVILARPGCAHAGAAGLNRSLERLWSRIAALSASSSSA</sequence>
<evidence type="ECO:0000256" key="2">
    <source>
        <dbReference type="ARBA" id="ARBA00022694"/>
    </source>
</evidence>
<dbReference type="Proteomes" id="UP000199771">
    <property type="component" value="Unassembled WGS sequence"/>
</dbReference>
<dbReference type="OrthoDB" id="9796422at2"/>
<dbReference type="EC" id="3.1.26.5" evidence="7 8"/>
<dbReference type="EMBL" id="FOOC01000001">
    <property type="protein sequence ID" value="SFF25250.1"/>
    <property type="molecule type" value="Genomic_DNA"/>
</dbReference>
<dbReference type="GO" id="GO:0000049">
    <property type="term" value="F:tRNA binding"/>
    <property type="evidence" value="ECO:0007669"/>
    <property type="project" value="UniProtKB-UniRule"/>
</dbReference>
<evidence type="ECO:0000256" key="8">
    <source>
        <dbReference type="NCBIfam" id="TIGR00188"/>
    </source>
</evidence>
<evidence type="ECO:0000256" key="3">
    <source>
        <dbReference type="ARBA" id="ARBA00022722"/>
    </source>
</evidence>
<keyword evidence="4 7" id="KW-0255">Endonuclease</keyword>
<organism evidence="9 10">
    <name type="scientific">Fontimonas thermophila</name>
    <dbReference type="NCBI Taxonomy" id="1076937"/>
    <lineage>
        <taxon>Bacteria</taxon>
        <taxon>Pseudomonadati</taxon>
        <taxon>Pseudomonadota</taxon>
        <taxon>Gammaproteobacteria</taxon>
        <taxon>Nevskiales</taxon>
        <taxon>Nevskiaceae</taxon>
        <taxon>Fontimonas</taxon>
    </lineage>
</organism>
<dbReference type="PROSITE" id="PS00648">
    <property type="entry name" value="RIBONUCLEASE_P"/>
    <property type="match status" value="1"/>
</dbReference>
<keyword evidence="5 7" id="KW-0378">Hydrolase</keyword>
<dbReference type="SUPFAM" id="SSF54211">
    <property type="entry name" value="Ribosomal protein S5 domain 2-like"/>
    <property type="match status" value="1"/>
</dbReference>
<comment type="catalytic activity">
    <reaction evidence="7">
        <text>Endonucleolytic cleavage of RNA, removing 5'-extranucleotides from tRNA precursor.</text>
        <dbReference type="EC" id="3.1.26.5"/>
    </reaction>
</comment>
<dbReference type="PANTHER" id="PTHR33992:SF1">
    <property type="entry name" value="RIBONUCLEASE P PROTEIN COMPONENT"/>
    <property type="match status" value="1"/>
</dbReference>
<dbReference type="HAMAP" id="MF_00227">
    <property type="entry name" value="RNase_P"/>
    <property type="match status" value="1"/>
</dbReference>
<keyword evidence="3 7" id="KW-0540">Nuclease</keyword>
<keyword evidence="10" id="KW-1185">Reference proteome</keyword>
<evidence type="ECO:0000313" key="9">
    <source>
        <dbReference type="EMBL" id="SFF25250.1"/>
    </source>
</evidence>
<dbReference type="STRING" id="1076937.SAMN04488120_101186"/>
<dbReference type="GO" id="GO:0004526">
    <property type="term" value="F:ribonuclease P activity"/>
    <property type="evidence" value="ECO:0007669"/>
    <property type="project" value="UniProtKB-UniRule"/>
</dbReference>
<protein>
    <recommendedName>
        <fullName evidence="7 8">Ribonuclease P protein component</fullName>
        <shortName evidence="7">RNase P protein</shortName>
        <shortName evidence="7">RNaseP protein</shortName>
        <ecNumber evidence="7 8">3.1.26.5</ecNumber>
    </recommendedName>
    <alternativeName>
        <fullName evidence="7">Protein C5</fullName>
    </alternativeName>
</protein>
<evidence type="ECO:0000313" key="10">
    <source>
        <dbReference type="Proteomes" id="UP000199771"/>
    </source>
</evidence>